<organism evidence="5 6">
    <name type="scientific">Endozoicomonas euniceicola</name>
    <dbReference type="NCBI Taxonomy" id="1234143"/>
    <lineage>
        <taxon>Bacteria</taxon>
        <taxon>Pseudomonadati</taxon>
        <taxon>Pseudomonadota</taxon>
        <taxon>Gammaproteobacteria</taxon>
        <taxon>Oceanospirillales</taxon>
        <taxon>Endozoicomonadaceae</taxon>
        <taxon>Endozoicomonas</taxon>
    </lineage>
</organism>
<evidence type="ECO:0000256" key="4">
    <source>
        <dbReference type="PIRNR" id="PIRNR006078"/>
    </source>
</evidence>
<dbReference type="Gene3D" id="3.40.50.10350">
    <property type="entry name" value="Glycerate kinase, domain 1"/>
    <property type="match status" value="1"/>
</dbReference>
<dbReference type="InterPro" id="IPR004381">
    <property type="entry name" value="Glycerate_kinase"/>
</dbReference>
<evidence type="ECO:0000313" key="5">
    <source>
        <dbReference type="EMBL" id="UYM15155.1"/>
    </source>
</evidence>
<evidence type="ECO:0000313" key="6">
    <source>
        <dbReference type="Proteomes" id="UP001163255"/>
    </source>
</evidence>
<proteinExistence type="inferred from homology"/>
<dbReference type="NCBIfam" id="TIGR00045">
    <property type="entry name" value="glycerate kinase"/>
    <property type="match status" value="1"/>
</dbReference>
<accession>A0ABY6GQY3</accession>
<dbReference type="InterPro" id="IPR018197">
    <property type="entry name" value="Glycerate_kinase_RE-like"/>
</dbReference>
<dbReference type="GO" id="GO:0016301">
    <property type="term" value="F:kinase activity"/>
    <property type="evidence" value="ECO:0007669"/>
    <property type="project" value="UniProtKB-KW"/>
</dbReference>
<reference evidence="5" key="1">
    <citation type="submission" date="2022-10" db="EMBL/GenBank/DDBJ databases">
        <title>Completed Genome Sequence of two octocoral isolated bacterium, Endozoicomonas euniceicola EF212T and Endozoicomonas gorgoniicola PS125T.</title>
        <authorList>
            <person name="Chiou Y.-J."/>
            <person name="Chen Y.-H."/>
        </authorList>
    </citation>
    <scope>NUCLEOTIDE SEQUENCE</scope>
    <source>
        <strain evidence="5">EF212</strain>
    </source>
</reference>
<evidence type="ECO:0000256" key="1">
    <source>
        <dbReference type="ARBA" id="ARBA00006284"/>
    </source>
</evidence>
<dbReference type="SUPFAM" id="SSF110738">
    <property type="entry name" value="Glycerate kinase I"/>
    <property type="match status" value="1"/>
</dbReference>
<dbReference type="Proteomes" id="UP001163255">
    <property type="component" value="Chromosome"/>
</dbReference>
<dbReference type="Gene3D" id="3.90.1510.10">
    <property type="entry name" value="Glycerate kinase, domain 2"/>
    <property type="match status" value="1"/>
</dbReference>
<protein>
    <submittedName>
        <fullName evidence="5">Glycerate kinase</fullName>
    </submittedName>
</protein>
<dbReference type="RefSeq" id="WP_262597027.1">
    <property type="nucleotide sequence ID" value="NZ_CP103300.1"/>
</dbReference>
<name>A0ABY6GQY3_9GAMM</name>
<dbReference type="Pfam" id="PF02595">
    <property type="entry name" value="Gly_kinase"/>
    <property type="match status" value="1"/>
</dbReference>
<dbReference type="PANTHER" id="PTHR21599:SF0">
    <property type="entry name" value="GLYCERATE KINASE"/>
    <property type="match status" value="1"/>
</dbReference>
<sequence>MKIVIAPDSFKECLSATDAATAIETGMRRVLPSAKFIKVPVADGGEGTLQALVDGTAGRFYSRTVTGPLGEPVEARFGVLGDSKTAVIEMAEASGLERILPHLRNPLLTTTYGTGELIREALSLGVRRIIVAIGGSATNDGGAGMMAALGVRFLNNKGEELPAGGAALADLATIDCSAMDARLANVRVAAACDVNNPLTGANGASAVFGPQKGATPTMVVQLDRALTNYAAVIRQCLDVDVEHVAGAGAAGGLGAALLTFMEADLKPGINMVLEAVRLKARIEGADLLITGEGCLDSQTVRGKTPVGVAGIAKAEGIPVIALAGSVGKGSEVVYEHGIDAIFPVVHGAVPLSEALKMGRENLERTAENIARLFLLPITV</sequence>
<dbReference type="EMBL" id="CP103300">
    <property type="protein sequence ID" value="UYM15155.1"/>
    <property type="molecule type" value="Genomic_DNA"/>
</dbReference>
<comment type="similarity">
    <text evidence="1 4">Belongs to the glycerate kinase type-1 family.</text>
</comment>
<gene>
    <name evidence="5" type="ORF">NX720_20160</name>
</gene>
<keyword evidence="3 4" id="KW-0418">Kinase</keyword>
<dbReference type="PANTHER" id="PTHR21599">
    <property type="entry name" value="GLYCERATE KINASE"/>
    <property type="match status" value="1"/>
</dbReference>
<evidence type="ECO:0000256" key="3">
    <source>
        <dbReference type="ARBA" id="ARBA00022777"/>
    </source>
</evidence>
<dbReference type="InterPro" id="IPR036129">
    <property type="entry name" value="Glycerate_kinase_sf"/>
</dbReference>
<keyword evidence="6" id="KW-1185">Reference proteome</keyword>
<evidence type="ECO:0000256" key="2">
    <source>
        <dbReference type="ARBA" id="ARBA00022679"/>
    </source>
</evidence>
<keyword evidence="2 4" id="KW-0808">Transferase</keyword>
<dbReference type="InterPro" id="IPR018193">
    <property type="entry name" value="Glyc_kinase_flavodox-like_fold"/>
</dbReference>
<dbReference type="PIRSF" id="PIRSF006078">
    <property type="entry name" value="GlxK"/>
    <property type="match status" value="1"/>
</dbReference>